<organism evidence="6 7">
    <name type="scientific">Trichomonas vaginalis (strain ATCC PRA-98 / G3)</name>
    <dbReference type="NCBI Taxonomy" id="412133"/>
    <lineage>
        <taxon>Eukaryota</taxon>
        <taxon>Metamonada</taxon>
        <taxon>Parabasalia</taxon>
        <taxon>Trichomonadida</taxon>
        <taxon>Trichomonadidae</taxon>
        <taxon>Trichomonas</taxon>
    </lineage>
</organism>
<keyword evidence="4" id="KW-0472">Membrane</keyword>
<keyword evidence="2" id="KW-0378">Hydrolase</keyword>
<dbReference type="FunFam" id="2.60.120.260:FF:000123">
    <property type="entry name" value="Clan SB, family S8, subtilisin-like serine peptidase"/>
    <property type="match status" value="1"/>
</dbReference>
<dbReference type="Gene3D" id="2.60.120.260">
    <property type="entry name" value="Galactose-binding domain-like"/>
    <property type="match status" value="1"/>
</dbReference>
<evidence type="ECO:0000313" key="6">
    <source>
        <dbReference type="EMBL" id="EAY22043.1"/>
    </source>
</evidence>
<dbReference type="STRING" id="5722.A2DC02"/>
<reference evidence="6" key="1">
    <citation type="submission" date="2006-10" db="EMBL/GenBank/DDBJ databases">
        <authorList>
            <person name="Amadeo P."/>
            <person name="Zhao Q."/>
            <person name="Wortman J."/>
            <person name="Fraser-Liggett C."/>
            <person name="Carlton J."/>
        </authorList>
    </citation>
    <scope>NUCLEOTIDE SEQUENCE</scope>
    <source>
        <strain evidence="6">G3</strain>
    </source>
</reference>
<dbReference type="VEuPathDB" id="TrichDB:TVAGG3_0263990"/>
<dbReference type="GO" id="GO:0016485">
    <property type="term" value="P:protein processing"/>
    <property type="evidence" value="ECO:0000318"/>
    <property type="project" value="GO_Central"/>
</dbReference>
<accession>A2DC02</accession>
<keyword evidence="1" id="KW-0645">Protease</keyword>
<dbReference type="PANTHER" id="PTHR42884:SF14">
    <property type="entry name" value="NEUROENDOCRINE CONVERTASE 1"/>
    <property type="match status" value="1"/>
</dbReference>
<dbReference type="Gene3D" id="3.40.50.200">
    <property type="entry name" value="Peptidase S8/S53 domain"/>
    <property type="match status" value="1"/>
</dbReference>
<dbReference type="EMBL" id="DS113186">
    <property type="protein sequence ID" value="EAY22043.1"/>
    <property type="molecule type" value="Genomic_DNA"/>
</dbReference>
<evidence type="ECO:0000256" key="4">
    <source>
        <dbReference type="SAM" id="Phobius"/>
    </source>
</evidence>
<evidence type="ECO:0000313" key="7">
    <source>
        <dbReference type="Proteomes" id="UP000001542"/>
    </source>
</evidence>
<reference evidence="6" key="2">
    <citation type="journal article" date="2007" name="Science">
        <title>Draft genome sequence of the sexually transmitted pathogen Trichomonas vaginalis.</title>
        <authorList>
            <person name="Carlton J.M."/>
            <person name="Hirt R.P."/>
            <person name="Silva J.C."/>
            <person name="Delcher A.L."/>
            <person name="Schatz M."/>
            <person name="Zhao Q."/>
            <person name="Wortman J.R."/>
            <person name="Bidwell S.L."/>
            <person name="Alsmark U.C.M."/>
            <person name="Besteiro S."/>
            <person name="Sicheritz-Ponten T."/>
            <person name="Noel C.J."/>
            <person name="Dacks J.B."/>
            <person name="Foster P.G."/>
            <person name="Simillion C."/>
            <person name="Van de Peer Y."/>
            <person name="Miranda-Saavedra D."/>
            <person name="Barton G.J."/>
            <person name="Westrop G.D."/>
            <person name="Mueller S."/>
            <person name="Dessi D."/>
            <person name="Fiori P.L."/>
            <person name="Ren Q."/>
            <person name="Paulsen I."/>
            <person name="Zhang H."/>
            <person name="Bastida-Corcuera F.D."/>
            <person name="Simoes-Barbosa A."/>
            <person name="Brown M.T."/>
            <person name="Hayes R.D."/>
            <person name="Mukherjee M."/>
            <person name="Okumura C.Y."/>
            <person name="Schneider R."/>
            <person name="Smith A.J."/>
            <person name="Vanacova S."/>
            <person name="Villalvazo M."/>
            <person name="Haas B.J."/>
            <person name="Pertea M."/>
            <person name="Feldblyum T.V."/>
            <person name="Utterback T.R."/>
            <person name="Shu C.L."/>
            <person name="Osoegawa K."/>
            <person name="de Jong P.J."/>
            <person name="Hrdy I."/>
            <person name="Horvathova L."/>
            <person name="Zubacova Z."/>
            <person name="Dolezal P."/>
            <person name="Malik S.B."/>
            <person name="Logsdon J.M. Jr."/>
            <person name="Henze K."/>
            <person name="Gupta A."/>
            <person name="Wang C.C."/>
            <person name="Dunne R.L."/>
            <person name="Upcroft J.A."/>
            <person name="Upcroft P."/>
            <person name="White O."/>
            <person name="Salzberg S.L."/>
            <person name="Tang P."/>
            <person name="Chiu C.-H."/>
            <person name="Lee Y.-S."/>
            <person name="Embley T.M."/>
            <person name="Coombs G.H."/>
            <person name="Mottram J.C."/>
            <person name="Tachezy J."/>
            <person name="Fraser-Liggett C.M."/>
            <person name="Johnson P.J."/>
        </authorList>
    </citation>
    <scope>NUCLEOTIDE SEQUENCE [LARGE SCALE GENOMIC DNA]</scope>
    <source>
        <strain evidence="6">G3</strain>
    </source>
</reference>
<gene>
    <name evidence="6" type="ORF">TVAG_456780</name>
</gene>
<keyword evidence="4" id="KW-0812">Transmembrane</keyword>
<dbReference type="eggNOG" id="KOG3525">
    <property type="taxonomic scope" value="Eukaryota"/>
</dbReference>
<dbReference type="PANTHER" id="PTHR42884">
    <property type="entry name" value="PROPROTEIN CONVERTASE SUBTILISIN/KEXIN-RELATED"/>
    <property type="match status" value="1"/>
</dbReference>
<dbReference type="SUPFAM" id="SSF49785">
    <property type="entry name" value="Galactose-binding domain-like"/>
    <property type="match status" value="1"/>
</dbReference>
<keyword evidence="4" id="KW-1133">Transmembrane helix</keyword>
<keyword evidence="3" id="KW-0720">Serine protease</keyword>
<sequence length="729" mass="81089">MCFYFLCYWWLQNPGTSYFNGLSDEDINWSGHRYVDMFTGKGKIITVMSDGALLTHASYTDRAIENQFENIFTGALQNITLNPQNNTIATASLGLAAAKKNFNENYTGIASDANVASFFFSNSSNYHEHPQTVICHRSQEWDIAILQYQVTNCEGRFCRYIEPDVLPKEIANDCLYKPSEDNWQHPIVVPAGSDHTSDILFSPPGRWPLIFSVSGVSNRGLPLNHGTEGAGIFIACPCADMAPLPTASSTGDNDQYDNYTSTNASASLFAGALAVLMEANPSLTLADLFYVTAMTADKTYPESLNWEKNAFGVNFNRRTGFGRLNLGRAVDLALNFSSTGNISEWSQKKQLDLVMEHGDYNITFNVDGDDMKSVISINLELQARKLSFGSLNSHVISPSGTVSEVKILTEGDKALDIRSMEFPSYKFLGENPRGTWTVTFKETDNANRGVITNAALHIYYTKTAPNSNQINQRDGANPYSRIPSKVTFLSEAPVPFVAGTKWEIGVRVPDEIKGISYLVYLEDSTGKNRVKLKAYYNSDYTKITLSYVPSVFKTGINISFVVDSIDPTYGYTSSIQLNYTNPYPVGILIPKDGSSISIDDRDLEIQYSLNLDYLSDDGYSTSAAITILSAYSNIILDRTWMRNLGKTTYVDAVPSDRSFLFQVSPSSSDRFEQFEPMTVRVYVKEAPGKYVPQTLKFTLYVMTWVIVLSVIAVIILIIKFGCWTARMSA</sequence>
<keyword evidence="7" id="KW-1185">Reference proteome</keyword>
<evidence type="ECO:0000256" key="1">
    <source>
        <dbReference type="ARBA" id="ARBA00022670"/>
    </source>
</evidence>
<protein>
    <recommendedName>
        <fullName evidence="5">P/Homo B domain-containing protein</fullName>
    </recommendedName>
</protein>
<dbReference type="Pfam" id="PF01483">
    <property type="entry name" value="P_proprotein"/>
    <property type="match status" value="1"/>
</dbReference>
<dbReference type="SMR" id="A2DC02"/>
<dbReference type="VEuPathDB" id="TrichDB:TVAG_456780"/>
<dbReference type="AlphaFoldDB" id="A2DC02"/>
<dbReference type="InterPro" id="IPR002884">
    <property type="entry name" value="P_dom"/>
</dbReference>
<dbReference type="PROSITE" id="PS51829">
    <property type="entry name" value="P_HOMO_B"/>
    <property type="match status" value="1"/>
</dbReference>
<evidence type="ECO:0000259" key="5">
    <source>
        <dbReference type="PROSITE" id="PS51829"/>
    </source>
</evidence>
<feature type="domain" description="P/Homo B" evidence="5">
    <location>
        <begin position="329"/>
        <end position="464"/>
    </location>
</feature>
<dbReference type="InterPro" id="IPR008979">
    <property type="entry name" value="Galactose-bd-like_sf"/>
</dbReference>
<dbReference type="InParanoid" id="A2DC02"/>
<feature type="transmembrane region" description="Helical" evidence="4">
    <location>
        <begin position="697"/>
        <end position="718"/>
    </location>
</feature>
<dbReference type="InterPro" id="IPR036852">
    <property type="entry name" value="Peptidase_S8/S53_dom_sf"/>
</dbReference>
<dbReference type="GO" id="GO:0004252">
    <property type="term" value="F:serine-type endopeptidase activity"/>
    <property type="evidence" value="ECO:0000318"/>
    <property type="project" value="GO_Central"/>
</dbReference>
<dbReference type="GO" id="GO:0016020">
    <property type="term" value="C:membrane"/>
    <property type="evidence" value="ECO:0000318"/>
    <property type="project" value="GO_Central"/>
</dbReference>
<proteinExistence type="predicted"/>
<dbReference type="FunFam" id="3.40.50.200:FF:000068">
    <property type="entry name" value="p-domain proprotein convertase, putative"/>
    <property type="match status" value="1"/>
</dbReference>
<dbReference type="Proteomes" id="UP000001542">
    <property type="component" value="Unassembled WGS sequence"/>
</dbReference>
<evidence type="ECO:0000256" key="3">
    <source>
        <dbReference type="ARBA" id="ARBA00022825"/>
    </source>
</evidence>
<dbReference type="RefSeq" id="XP_001583029.1">
    <property type="nucleotide sequence ID" value="XM_001582979.1"/>
</dbReference>
<name>A2DC02_TRIV3</name>
<evidence type="ECO:0000256" key="2">
    <source>
        <dbReference type="ARBA" id="ARBA00022801"/>
    </source>
</evidence>
<dbReference type="SUPFAM" id="SSF52743">
    <property type="entry name" value="Subtilisin-like"/>
    <property type="match status" value="1"/>
</dbReference>
<dbReference type="OrthoDB" id="300641at2759"/>
<dbReference type="KEGG" id="tva:5467596"/>